<dbReference type="PANTHER" id="PTHR46108:SF4">
    <property type="entry name" value="BLUE CHEESE"/>
    <property type="match status" value="1"/>
</dbReference>
<dbReference type="Proteomes" id="UP001196413">
    <property type="component" value="Unassembled WGS sequence"/>
</dbReference>
<evidence type="ECO:0000313" key="2">
    <source>
        <dbReference type="EMBL" id="KAJ1374997.1"/>
    </source>
</evidence>
<comment type="caution">
    <text evidence="2">The sequence shown here is derived from an EMBL/GenBank/DDBJ whole genome shotgun (WGS) entry which is preliminary data.</text>
</comment>
<dbReference type="PANTHER" id="PTHR46108">
    <property type="entry name" value="BLUE CHEESE"/>
    <property type="match status" value="1"/>
</dbReference>
<dbReference type="EMBL" id="JAHQIW010007501">
    <property type="protein sequence ID" value="KAJ1374997.1"/>
    <property type="molecule type" value="Genomic_DNA"/>
</dbReference>
<proteinExistence type="predicted"/>
<evidence type="ECO:0000256" key="1">
    <source>
        <dbReference type="ARBA" id="ARBA00022574"/>
    </source>
</evidence>
<accession>A0AAD5RF03</accession>
<dbReference type="InterPro" id="IPR051944">
    <property type="entry name" value="BEACH_domain_protein"/>
</dbReference>
<sequence>MATDSEGLYASLKAVVSAVRSNSNLQAMLHENRAYQTLAVLLEDKANLLNSHILHMVFSMAGTLDTAREIAMIPNSQAFEDLLCDLDVWAKAPEEQHKLLYEHFYELMTDHQRENLAIVRRSPLLSRLLFTLFDRPHLLWSTNDIVFNLISAVVQPQCDNRSMLKLGQAIAATLPTAADDLAQESQLPFHIAELHNTLLANRKTDEGKPSALYMVYIRNRLLNMVANFLSHSSPALNQHMTDQIARVLGFDWIYCLLSPGVHSGTVFLALRILLAMLAHQHLLAKFREGTSNGGWLADADSVVRNRAAVVLGFFRFCTWWSATCLYGHVGCACWAACKGSSICENFNVEQIWTHVFGLSLNSSVYEAIRSADFCYDALVPLLAMVRACIYSGSETIEDWTVEYPSAVIQMITFLYQNSPNFYAMAHSEEFVLAMFSSLIQDTSATATRSESTDRSTVGSPDIEKVQRVLALPSVRGVLDFMKKLFCDDFQVAPGGRVESLLDVITESVSENGYARKFQVVMLTALIHGIFDHLISTDLLVSSSLPSNVPPQPLSQVGINISYVALRSVDCLWNGLLVGEALNLLQLLYSIYGIASRKENKEINLDSLTSSIMRCVFVYPESAYRKCKSANVSVGHIVFCGNEALYILVVK</sequence>
<keyword evidence="1" id="KW-0853">WD repeat</keyword>
<gene>
    <name evidence="2" type="ORF">KIN20_038218</name>
</gene>
<dbReference type="AlphaFoldDB" id="A0AAD5RF03"/>
<reference evidence="2" key="1">
    <citation type="submission" date="2021-06" db="EMBL/GenBank/DDBJ databases">
        <title>Parelaphostrongylus tenuis whole genome reference sequence.</title>
        <authorList>
            <person name="Garwood T.J."/>
            <person name="Larsen P.A."/>
            <person name="Fountain-Jones N.M."/>
            <person name="Garbe J.R."/>
            <person name="Macchietto M.G."/>
            <person name="Kania S.A."/>
            <person name="Gerhold R.W."/>
            <person name="Richards J.E."/>
            <person name="Wolf T.M."/>
        </authorList>
    </citation>
    <scope>NUCLEOTIDE SEQUENCE</scope>
    <source>
        <strain evidence="2">MNPRO001-30</strain>
        <tissue evidence="2">Meninges</tissue>
    </source>
</reference>
<name>A0AAD5RF03_PARTN</name>
<keyword evidence="3" id="KW-1185">Reference proteome</keyword>
<organism evidence="2 3">
    <name type="scientific">Parelaphostrongylus tenuis</name>
    <name type="common">Meningeal worm</name>
    <dbReference type="NCBI Taxonomy" id="148309"/>
    <lineage>
        <taxon>Eukaryota</taxon>
        <taxon>Metazoa</taxon>
        <taxon>Ecdysozoa</taxon>
        <taxon>Nematoda</taxon>
        <taxon>Chromadorea</taxon>
        <taxon>Rhabditida</taxon>
        <taxon>Rhabditina</taxon>
        <taxon>Rhabditomorpha</taxon>
        <taxon>Strongyloidea</taxon>
        <taxon>Metastrongylidae</taxon>
        <taxon>Parelaphostrongylus</taxon>
    </lineage>
</organism>
<protein>
    <submittedName>
        <fullName evidence="2">Uncharacterized protein</fullName>
    </submittedName>
</protein>
<evidence type="ECO:0000313" key="3">
    <source>
        <dbReference type="Proteomes" id="UP001196413"/>
    </source>
</evidence>